<sequence>MRRIAIVGAGQAGLQLALGLLEGKGGERAVDYEVTVYAARPPEEIRAGRIGSTQVMFEPALALERAAGLHLWEEETPWMSGLRLVVSDPPGVPAAALDAVMEQPAQSVDQRVKTARWLELLEERGGRAVYGSVAPADLERIAGGHDLTVVATGRGPLSEVFARDERHSPHDRPQRVLAAAYVHGMTFLPAPGGMCGRINPVAGYGEFFSLTGTTLGGTCGMLLWEGVPGGPFDCWRDNPGPDEVVGRSLELMRAHLPWEYELSAGMEPTDAGAVLTGAFTPVVRHPVAEVAPGTFVLGMADAVVLNDPVAGQGANTAARCADGYLRAITGHGERPFDRTWMLRTFAAFWEYARHVTAFSNLLLGPPPEHVRRVLAAAAEHPEVARRYVAGYADPAGLRDWLLDADRADAYLAAVTGSARGA</sequence>
<evidence type="ECO:0000259" key="1">
    <source>
        <dbReference type="Pfam" id="PF17885"/>
    </source>
</evidence>
<dbReference type="InterPro" id="IPR036188">
    <property type="entry name" value="FAD/NAD-bd_sf"/>
</dbReference>
<dbReference type="RefSeq" id="WP_344092691.1">
    <property type="nucleotide sequence ID" value="NZ_BAAAHB010000046.1"/>
</dbReference>
<accession>A0ABP3K9M0</accession>
<organism evidence="2 3">
    <name type="scientific">Streptomyces stramineus</name>
    <dbReference type="NCBI Taxonomy" id="173861"/>
    <lineage>
        <taxon>Bacteria</taxon>
        <taxon>Bacillati</taxon>
        <taxon>Actinomycetota</taxon>
        <taxon>Actinomycetes</taxon>
        <taxon>Kitasatosporales</taxon>
        <taxon>Streptomycetaceae</taxon>
        <taxon>Streptomyces</taxon>
    </lineage>
</organism>
<dbReference type="EMBL" id="BAAAHB010000046">
    <property type="protein sequence ID" value="GAA0474372.1"/>
    <property type="molecule type" value="Genomic_DNA"/>
</dbReference>
<keyword evidence="3" id="KW-1185">Reference proteome</keyword>
<reference evidence="3" key="1">
    <citation type="journal article" date="2019" name="Int. J. Syst. Evol. Microbiol.">
        <title>The Global Catalogue of Microorganisms (GCM) 10K type strain sequencing project: providing services to taxonomists for standard genome sequencing and annotation.</title>
        <authorList>
            <consortium name="The Broad Institute Genomics Platform"/>
            <consortium name="The Broad Institute Genome Sequencing Center for Infectious Disease"/>
            <person name="Wu L."/>
            <person name="Ma J."/>
        </authorList>
    </citation>
    <scope>NUCLEOTIDE SEQUENCE [LARGE SCALE GENOMIC DNA]</scope>
    <source>
        <strain evidence="3">JCM 10649</strain>
    </source>
</reference>
<comment type="caution">
    <text evidence="2">The sequence shown here is derived from an EMBL/GenBank/DDBJ whole genome shotgun (WGS) entry which is preliminary data.</text>
</comment>
<evidence type="ECO:0000313" key="3">
    <source>
        <dbReference type="Proteomes" id="UP001499895"/>
    </source>
</evidence>
<dbReference type="InterPro" id="IPR041654">
    <property type="entry name" value="StyA_sbd"/>
</dbReference>
<dbReference type="Proteomes" id="UP001499895">
    <property type="component" value="Unassembled WGS sequence"/>
</dbReference>
<feature type="domain" description="Styrene monooxygenase StyA putative substrate binding" evidence="1">
    <location>
        <begin position="153"/>
        <end position="261"/>
    </location>
</feature>
<dbReference type="Gene3D" id="3.50.50.60">
    <property type="entry name" value="FAD/NAD(P)-binding domain"/>
    <property type="match status" value="2"/>
</dbReference>
<protein>
    <submittedName>
        <fullName evidence="2">Alanine-phosphoribitol ligase</fullName>
    </submittedName>
</protein>
<keyword evidence="2" id="KW-0436">Ligase</keyword>
<name>A0ABP3K9M0_9ACTN</name>
<proteinExistence type="predicted"/>
<dbReference type="GO" id="GO:0016874">
    <property type="term" value="F:ligase activity"/>
    <property type="evidence" value="ECO:0007669"/>
    <property type="project" value="UniProtKB-KW"/>
</dbReference>
<dbReference type="SUPFAM" id="SSF51905">
    <property type="entry name" value="FAD/NAD(P)-binding domain"/>
    <property type="match status" value="1"/>
</dbReference>
<dbReference type="Pfam" id="PF17885">
    <property type="entry name" value="Smoa_sbd"/>
    <property type="match status" value="1"/>
</dbReference>
<evidence type="ECO:0000313" key="2">
    <source>
        <dbReference type="EMBL" id="GAA0474372.1"/>
    </source>
</evidence>
<dbReference type="Gene3D" id="3.30.9.40">
    <property type="match status" value="1"/>
</dbReference>
<gene>
    <name evidence="2" type="ORF">GCM10009544_40500</name>
</gene>